<evidence type="ECO:0000256" key="2">
    <source>
        <dbReference type="ARBA" id="ARBA00022723"/>
    </source>
</evidence>
<dbReference type="Proteomes" id="UP000279089">
    <property type="component" value="Unassembled WGS sequence"/>
</dbReference>
<organism evidence="6 7">
    <name type="scientific">Chitinophaga barathri</name>
    <dbReference type="NCBI Taxonomy" id="1647451"/>
    <lineage>
        <taxon>Bacteria</taxon>
        <taxon>Pseudomonadati</taxon>
        <taxon>Bacteroidota</taxon>
        <taxon>Chitinophagia</taxon>
        <taxon>Chitinophagales</taxon>
        <taxon>Chitinophagaceae</taxon>
        <taxon>Chitinophaga</taxon>
    </lineage>
</organism>
<name>A0A3N4N6J5_9BACT</name>
<proteinExistence type="inferred from homology"/>
<dbReference type="GO" id="GO:0047974">
    <property type="term" value="F:guanosine deaminase activity"/>
    <property type="evidence" value="ECO:0007669"/>
    <property type="project" value="TreeGrafter"/>
</dbReference>
<dbReference type="EMBL" id="RMBX01000001">
    <property type="protein sequence ID" value="RPD43263.1"/>
    <property type="molecule type" value="Genomic_DNA"/>
</dbReference>
<dbReference type="AlphaFoldDB" id="A0A3N4N6J5"/>
<dbReference type="InterPro" id="IPR016193">
    <property type="entry name" value="Cytidine_deaminase-like"/>
</dbReference>
<dbReference type="GO" id="GO:0008270">
    <property type="term" value="F:zinc ion binding"/>
    <property type="evidence" value="ECO:0007669"/>
    <property type="project" value="InterPro"/>
</dbReference>
<keyword evidence="4" id="KW-0862">Zinc</keyword>
<dbReference type="PROSITE" id="PS51747">
    <property type="entry name" value="CYT_DCMP_DEAMINASES_2"/>
    <property type="match status" value="1"/>
</dbReference>
<comment type="similarity">
    <text evidence="1">Belongs to the cytidine and deoxycytidylate deaminase family.</text>
</comment>
<dbReference type="RefSeq" id="WP_120514531.1">
    <property type="nucleotide sequence ID" value="NZ_QXZY01000001.1"/>
</dbReference>
<keyword evidence="3" id="KW-0378">Hydrolase</keyword>
<dbReference type="PROSITE" id="PS00903">
    <property type="entry name" value="CYT_DCMP_DEAMINASES_1"/>
    <property type="match status" value="1"/>
</dbReference>
<dbReference type="Gene3D" id="3.40.140.10">
    <property type="entry name" value="Cytidine Deaminase, domain 2"/>
    <property type="match status" value="1"/>
</dbReference>
<accession>A0A3N4N6J5</accession>
<gene>
    <name evidence="6" type="ORF">EG028_02910</name>
</gene>
<dbReference type="InterPro" id="IPR002125">
    <property type="entry name" value="CMP_dCMP_dom"/>
</dbReference>
<evidence type="ECO:0000256" key="4">
    <source>
        <dbReference type="ARBA" id="ARBA00022833"/>
    </source>
</evidence>
<evidence type="ECO:0000313" key="7">
    <source>
        <dbReference type="Proteomes" id="UP000279089"/>
    </source>
</evidence>
<keyword evidence="2" id="KW-0479">Metal-binding</keyword>
<reference evidence="7" key="1">
    <citation type="submission" date="2018-11" db="EMBL/GenBank/DDBJ databases">
        <title>Chitinophaga lutea sp.nov., isolate from arsenic contaminated soil.</title>
        <authorList>
            <person name="Zong Y."/>
        </authorList>
    </citation>
    <scope>NUCLEOTIDE SEQUENCE [LARGE SCALE GENOMIC DNA]</scope>
    <source>
        <strain evidence="7">YLT18</strain>
    </source>
</reference>
<keyword evidence="7" id="KW-1185">Reference proteome</keyword>
<evidence type="ECO:0000313" key="6">
    <source>
        <dbReference type="EMBL" id="RPD43263.1"/>
    </source>
</evidence>
<dbReference type="OrthoDB" id="9802676at2"/>
<evidence type="ECO:0000256" key="1">
    <source>
        <dbReference type="ARBA" id="ARBA00006576"/>
    </source>
</evidence>
<dbReference type="PANTHER" id="PTHR11079:SF161">
    <property type="entry name" value="CMP_DCMP-TYPE DEAMINASE DOMAIN-CONTAINING PROTEIN"/>
    <property type="match status" value="1"/>
</dbReference>
<evidence type="ECO:0000256" key="3">
    <source>
        <dbReference type="ARBA" id="ARBA00022801"/>
    </source>
</evidence>
<evidence type="ECO:0000259" key="5">
    <source>
        <dbReference type="PROSITE" id="PS51747"/>
    </source>
</evidence>
<dbReference type="PANTHER" id="PTHR11079">
    <property type="entry name" value="CYTOSINE DEAMINASE FAMILY MEMBER"/>
    <property type="match status" value="1"/>
</dbReference>
<dbReference type="CDD" id="cd01285">
    <property type="entry name" value="nucleoside_deaminase"/>
    <property type="match status" value="1"/>
</dbReference>
<comment type="caution">
    <text evidence="6">The sequence shown here is derived from an EMBL/GenBank/DDBJ whole genome shotgun (WGS) entry which is preliminary data.</text>
</comment>
<dbReference type="GO" id="GO:0006152">
    <property type="term" value="P:purine nucleoside catabolic process"/>
    <property type="evidence" value="ECO:0007669"/>
    <property type="project" value="TreeGrafter"/>
</dbReference>
<dbReference type="Pfam" id="PF00383">
    <property type="entry name" value="dCMP_cyt_deam_1"/>
    <property type="match status" value="1"/>
</dbReference>
<sequence>MYQIGEREKKFMAMAIELSQRGMRNGDGGPFGSIVVKGDEVVGEGWNQVLTHNDPTAHAEVVAIRNACRNLGTFQLDDCEIYTSCEPCPMCLGAIYWARPQRVFFANTKEEAAAIHFDDSFIYTEIELPHGQKKIPFIAFPHEAAREVFREWDRKENKKLY</sequence>
<dbReference type="FunFam" id="3.40.140.10:FF:000011">
    <property type="entry name" value="tRNA-specific adenosine deaminase"/>
    <property type="match status" value="1"/>
</dbReference>
<dbReference type="InterPro" id="IPR016192">
    <property type="entry name" value="APOBEC/CMP_deaminase_Zn-bd"/>
</dbReference>
<dbReference type="SUPFAM" id="SSF53927">
    <property type="entry name" value="Cytidine deaminase-like"/>
    <property type="match status" value="1"/>
</dbReference>
<protein>
    <submittedName>
        <fullName evidence="6">Nucleoside deaminase</fullName>
    </submittedName>
</protein>
<feature type="domain" description="CMP/dCMP-type deaminase" evidence="5">
    <location>
        <begin position="6"/>
        <end position="116"/>
    </location>
</feature>